<dbReference type="OrthoDB" id="1493526at2"/>
<dbReference type="GO" id="GO:0006355">
    <property type="term" value="P:regulation of DNA-templated transcription"/>
    <property type="evidence" value="ECO:0007669"/>
    <property type="project" value="InterPro"/>
</dbReference>
<dbReference type="Pfam" id="PF05066">
    <property type="entry name" value="HARE-HTH"/>
    <property type="match status" value="1"/>
</dbReference>
<evidence type="ECO:0000256" key="1">
    <source>
        <dbReference type="ARBA" id="ARBA00023163"/>
    </source>
</evidence>
<dbReference type="AlphaFoldDB" id="A0A291GNI1"/>
<dbReference type="CDD" id="cd00719">
    <property type="entry name" value="GIY-YIG_SF"/>
    <property type="match status" value="1"/>
</dbReference>
<dbReference type="InterPro" id="IPR007759">
    <property type="entry name" value="Asxl_HARE-HTH"/>
</dbReference>
<dbReference type="EMBL" id="CP023563">
    <property type="protein sequence ID" value="ATG52063.1"/>
    <property type="molecule type" value="Genomic_DNA"/>
</dbReference>
<dbReference type="Proteomes" id="UP000218165">
    <property type="component" value="Chromosome"/>
</dbReference>
<organism evidence="3 4">
    <name type="scientific">Brachybacterium vulturis</name>
    <dbReference type="NCBI Taxonomy" id="2017484"/>
    <lineage>
        <taxon>Bacteria</taxon>
        <taxon>Bacillati</taxon>
        <taxon>Actinomycetota</taxon>
        <taxon>Actinomycetes</taxon>
        <taxon>Micrococcales</taxon>
        <taxon>Dermabacteraceae</taxon>
        <taxon>Brachybacterium</taxon>
    </lineage>
</organism>
<evidence type="ECO:0000259" key="2">
    <source>
        <dbReference type="PROSITE" id="PS51913"/>
    </source>
</evidence>
<evidence type="ECO:0000313" key="3">
    <source>
        <dbReference type="EMBL" id="ATG52063.1"/>
    </source>
</evidence>
<keyword evidence="1" id="KW-0804">Transcription</keyword>
<feature type="domain" description="HTH HARE-type" evidence="2">
    <location>
        <begin position="1"/>
        <end position="73"/>
    </location>
</feature>
<dbReference type="PROSITE" id="PS51913">
    <property type="entry name" value="HTH_HARE"/>
    <property type="match status" value="1"/>
</dbReference>
<keyword evidence="4" id="KW-1185">Reference proteome</keyword>
<evidence type="ECO:0000313" key="4">
    <source>
        <dbReference type="Proteomes" id="UP000218165"/>
    </source>
</evidence>
<dbReference type="KEGG" id="brz:CFK38_11430"/>
<proteinExistence type="predicted"/>
<protein>
    <recommendedName>
        <fullName evidence="2">HTH HARE-type domain-containing protein</fullName>
    </recommendedName>
</protein>
<reference evidence="4" key="1">
    <citation type="submission" date="2017-09" db="EMBL/GenBank/DDBJ databases">
        <title>Brachybacterium sp. VM2412.</title>
        <authorList>
            <person name="Tak E.J."/>
            <person name="Bae J.-W."/>
        </authorList>
    </citation>
    <scope>NUCLEOTIDE SEQUENCE [LARGE SCALE GENOMIC DNA]</scope>
    <source>
        <strain evidence="4">VM2412</strain>
    </source>
</reference>
<gene>
    <name evidence="3" type="ORF">CFK38_11430</name>
</gene>
<accession>A0A291GNI1</accession>
<sequence length="259" mass="28829">MPWREAIHRVLDEDGEPMHYSAISQAIIDREYRTDVGATPSATVAANLSESLRGDGPSPFVRVERGIYALSQQPVTAPAPVEQPADEAVDDAEDMGLINAFGMFWSRDRVLWKTTMPHLLGVQQSGSEPVNFTAQAGVYVLYDANRAVYVGRTTEPRLGLRLFEHTRDRLTGRWDRFSWFGVRAVQPDGCLSPMPTPTIAIDRLIATMEALLIEGLEPPQNRRQGDGFNAVEFLQQTDPAVAQQRDRRLLDRLAQSAGL</sequence>
<name>A0A291GNI1_9MICO</name>